<accession>Q1MRR7</accession>
<reference evidence="1 2" key="1">
    <citation type="submission" date="2005-11" db="EMBL/GenBank/DDBJ databases">
        <title>The complete genome sequence of Lawsonia intracellularis: the causative agent of proliferative enteropathy.</title>
        <authorList>
            <person name="Kaur K."/>
            <person name="Zhang Q."/>
            <person name="Beckler D."/>
            <person name="Munir S."/>
            <person name="Li L."/>
            <person name="Kinsley K."/>
            <person name="Herron L."/>
            <person name="Peterson A."/>
            <person name="May B."/>
            <person name="Singh S."/>
            <person name="Gebhart C."/>
            <person name="Kapur V."/>
        </authorList>
    </citation>
    <scope>NUCLEOTIDE SEQUENCE [LARGE SCALE GENOMIC DNA]</scope>
    <source>
        <strain evidence="1 2">PHE/MN1-00</strain>
    </source>
</reference>
<gene>
    <name evidence="1" type="ordered locus">LI0253</name>
</gene>
<evidence type="ECO:0000313" key="2">
    <source>
        <dbReference type="Proteomes" id="UP000002430"/>
    </source>
</evidence>
<evidence type="ECO:0000313" key="1">
    <source>
        <dbReference type="EMBL" id="CAJ54309.1"/>
    </source>
</evidence>
<evidence type="ECO:0008006" key="3">
    <source>
        <dbReference type="Google" id="ProtNLM"/>
    </source>
</evidence>
<dbReference type="KEGG" id="lip:LI0253"/>
<dbReference type="EMBL" id="AM180252">
    <property type="protein sequence ID" value="CAJ54309.1"/>
    <property type="molecule type" value="Genomic_DNA"/>
</dbReference>
<proteinExistence type="predicted"/>
<dbReference type="AlphaFoldDB" id="Q1MRR7"/>
<protein>
    <recommendedName>
        <fullName evidence="3">Recombination-associated protein RdgC</fullName>
    </recommendedName>
</protein>
<dbReference type="RefSeq" id="WP_011526335.1">
    <property type="nucleotide sequence ID" value="NC_008011.1"/>
</dbReference>
<name>Q1MRR7_LAWIP</name>
<organism evidence="1 2">
    <name type="scientific">Lawsonia intracellularis (strain PHE/MN1-00)</name>
    <dbReference type="NCBI Taxonomy" id="363253"/>
    <lineage>
        <taxon>Bacteria</taxon>
        <taxon>Pseudomonadati</taxon>
        <taxon>Thermodesulfobacteriota</taxon>
        <taxon>Desulfovibrionia</taxon>
        <taxon>Desulfovibrionales</taxon>
        <taxon>Desulfovibrionaceae</taxon>
        <taxon>Lawsonia</taxon>
    </lineage>
</organism>
<sequence>MGFLRSSCSFTRYKIIEKVSSELWQKIPEKLQQYAFQDIDDTSQERSWGWTNFDDMLDVNWNISHPEKGEYLAFALRLETRRIPPAVLKKHLAIALQKEKKNLQLTGKKFLSQERKSELHEQVRLRLFKHFLPIPAVFDVVWSTTTNIVYLSSTHIKLIDLFTTFFTLTFDLHLELQTPYNLAVSLLDTSSIIQIDTLEPTKFV</sequence>
<dbReference type="HOGENOM" id="CLU_114462_0_0_7"/>
<dbReference type="eggNOG" id="COG2974">
    <property type="taxonomic scope" value="Bacteria"/>
</dbReference>
<dbReference type="STRING" id="363253.LI0253"/>
<keyword evidence="2" id="KW-1185">Reference proteome</keyword>
<dbReference type="OrthoDB" id="9793997at2"/>
<dbReference type="Proteomes" id="UP000002430">
    <property type="component" value="Chromosome"/>
</dbReference>